<evidence type="ECO:0000256" key="3">
    <source>
        <dbReference type="ARBA" id="ARBA00023180"/>
    </source>
</evidence>
<dbReference type="SUPFAM" id="SSF48726">
    <property type="entry name" value="Immunoglobulin"/>
    <property type="match status" value="3"/>
</dbReference>
<dbReference type="Pfam" id="PF07686">
    <property type="entry name" value="V-set"/>
    <property type="match status" value="1"/>
</dbReference>
<keyword evidence="4" id="KW-0393">Immunoglobulin domain</keyword>
<feature type="domain" description="Ig-like" evidence="5">
    <location>
        <begin position="116"/>
        <end position="211"/>
    </location>
</feature>
<gene>
    <name evidence="6" type="primary">Sirpa_1</name>
    <name evidence="6" type="ORF">GRAVAR_R09118</name>
</gene>
<dbReference type="InterPro" id="IPR013783">
    <property type="entry name" value="Ig-like_fold"/>
</dbReference>
<evidence type="ECO:0000256" key="4">
    <source>
        <dbReference type="ARBA" id="ARBA00023319"/>
    </source>
</evidence>
<evidence type="ECO:0000313" key="7">
    <source>
        <dbReference type="Proteomes" id="UP000591535"/>
    </source>
</evidence>
<dbReference type="InterPro" id="IPR013106">
    <property type="entry name" value="Ig_V-set"/>
</dbReference>
<dbReference type="SMART" id="SM00406">
    <property type="entry name" value="IGv"/>
    <property type="match status" value="1"/>
</dbReference>
<dbReference type="SMART" id="SM00409">
    <property type="entry name" value="IG"/>
    <property type="match status" value="3"/>
</dbReference>
<proteinExistence type="predicted"/>
<name>A0A7K8ZPN6_9PASS</name>
<feature type="domain" description="Ig-like" evidence="5">
    <location>
        <begin position="2"/>
        <end position="88"/>
    </location>
</feature>
<feature type="non-terminal residue" evidence="6">
    <location>
        <position position="323"/>
    </location>
</feature>
<keyword evidence="3" id="KW-0325">Glycoprotein</keyword>
<dbReference type="EMBL" id="VWZG01003882">
    <property type="protein sequence ID" value="NXG16699.1"/>
    <property type="molecule type" value="Genomic_DNA"/>
</dbReference>
<protein>
    <submittedName>
        <fullName evidence="6">SHPS1 phosphatase</fullName>
    </submittedName>
</protein>
<evidence type="ECO:0000256" key="1">
    <source>
        <dbReference type="ARBA" id="ARBA00022729"/>
    </source>
</evidence>
<sequence length="323" mass="35533">GQDFKLHQPQVNVSVKAGETLTLNCTLFGSFVPGPVKWLKGWGSENKTVYEDAGTHLPRVMRAVTGSNADFSIHIKNVQPEDVGTYYCVKFQKSSRGENEVFQHGNGTAVSVHVQPSLPLVSGPKWRVGPGQPVTFSCTAGGFFPSSIGVKWFKDEAPISSQMPQVTEWRKQSYNMSSNVTMELGEGDVLSQLVCEVQHSGSPTPLRGTYQLNRVLRVSPKVDVSAGQTSPVEVNKTVNFTCHVKGFYPENVSISWLENGMKIKVEKESQPSVSHQGLFELRSWVEVQATEEKNGFVFTCVVVHDAQAPVKHSATLWIAIPDQ</sequence>
<evidence type="ECO:0000313" key="6">
    <source>
        <dbReference type="EMBL" id="NXG16699.1"/>
    </source>
</evidence>
<dbReference type="InterPro" id="IPR003599">
    <property type="entry name" value="Ig_sub"/>
</dbReference>
<reference evidence="6 7" key="1">
    <citation type="submission" date="2019-09" db="EMBL/GenBank/DDBJ databases">
        <title>Bird 10,000 Genomes (B10K) Project - Family phase.</title>
        <authorList>
            <person name="Zhang G."/>
        </authorList>
    </citation>
    <scope>NUCLEOTIDE SEQUENCE [LARGE SCALE GENOMIC DNA]</scope>
    <source>
        <strain evidence="6">B10K-DU-001-02</strain>
        <tissue evidence="6">Muscle</tissue>
    </source>
</reference>
<dbReference type="InterPro" id="IPR051755">
    <property type="entry name" value="Ig-like_CS_Receptor"/>
</dbReference>
<dbReference type="PANTHER" id="PTHR19971">
    <property type="entry name" value="SIGNAL-REGULATORY PROTEIN BETA"/>
    <property type="match status" value="1"/>
</dbReference>
<evidence type="ECO:0000256" key="2">
    <source>
        <dbReference type="ARBA" id="ARBA00023157"/>
    </source>
</evidence>
<dbReference type="SMART" id="SM00408">
    <property type="entry name" value="IGc2"/>
    <property type="match status" value="1"/>
</dbReference>
<dbReference type="Gene3D" id="2.60.40.10">
    <property type="entry name" value="Immunoglobulins"/>
    <property type="match status" value="3"/>
</dbReference>
<accession>A0A7K8ZPN6</accession>
<dbReference type="PROSITE" id="PS50835">
    <property type="entry name" value="IG_LIKE"/>
    <property type="match status" value="3"/>
</dbReference>
<dbReference type="FunFam" id="2.60.40.10:FF:000295">
    <property type="entry name" value="Tyrosine-protein phosphatase non-receptor type substrate 1"/>
    <property type="match status" value="1"/>
</dbReference>
<keyword evidence="2" id="KW-1015">Disulfide bond</keyword>
<comment type="caution">
    <text evidence="6">The sequence shown here is derived from an EMBL/GenBank/DDBJ whole genome shotgun (WGS) entry which is preliminary data.</text>
</comment>
<dbReference type="Proteomes" id="UP000591535">
    <property type="component" value="Unassembled WGS sequence"/>
</dbReference>
<dbReference type="AlphaFoldDB" id="A0A7K8ZPN6"/>
<keyword evidence="1" id="KW-0732">Signal</keyword>
<organism evidence="6 7">
    <name type="scientific">Grallaria varia</name>
    <name type="common">variegated antpitta</name>
    <dbReference type="NCBI Taxonomy" id="117165"/>
    <lineage>
        <taxon>Eukaryota</taxon>
        <taxon>Metazoa</taxon>
        <taxon>Chordata</taxon>
        <taxon>Craniata</taxon>
        <taxon>Vertebrata</taxon>
        <taxon>Euteleostomi</taxon>
        <taxon>Archelosauria</taxon>
        <taxon>Archosauria</taxon>
        <taxon>Dinosauria</taxon>
        <taxon>Saurischia</taxon>
        <taxon>Theropoda</taxon>
        <taxon>Coelurosauria</taxon>
        <taxon>Aves</taxon>
        <taxon>Neognathae</taxon>
        <taxon>Neoaves</taxon>
        <taxon>Telluraves</taxon>
        <taxon>Australaves</taxon>
        <taxon>Passeriformes</taxon>
        <taxon>Formicariidae</taxon>
        <taxon>Grallaria</taxon>
    </lineage>
</organism>
<evidence type="ECO:0000259" key="5">
    <source>
        <dbReference type="PROSITE" id="PS50835"/>
    </source>
</evidence>
<feature type="domain" description="Ig-like" evidence="5">
    <location>
        <begin position="220"/>
        <end position="311"/>
    </location>
</feature>
<dbReference type="InterPro" id="IPR003597">
    <property type="entry name" value="Ig_C1-set"/>
</dbReference>
<keyword evidence="7" id="KW-1185">Reference proteome</keyword>
<dbReference type="InterPro" id="IPR036179">
    <property type="entry name" value="Ig-like_dom_sf"/>
</dbReference>
<dbReference type="Pfam" id="PF07654">
    <property type="entry name" value="C1-set"/>
    <property type="match status" value="2"/>
</dbReference>
<feature type="non-terminal residue" evidence="6">
    <location>
        <position position="1"/>
    </location>
</feature>
<dbReference type="InterPro" id="IPR003598">
    <property type="entry name" value="Ig_sub2"/>
</dbReference>
<dbReference type="InterPro" id="IPR007110">
    <property type="entry name" value="Ig-like_dom"/>
</dbReference>
<dbReference type="SMART" id="SM00407">
    <property type="entry name" value="IGc1"/>
    <property type="match status" value="2"/>
</dbReference>